<dbReference type="GO" id="GO:0008270">
    <property type="term" value="F:zinc ion binding"/>
    <property type="evidence" value="ECO:0007669"/>
    <property type="project" value="InterPro"/>
</dbReference>
<feature type="compositionally biased region" description="Low complexity" evidence="9">
    <location>
        <begin position="1149"/>
        <end position="1159"/>
    </location>
</feature>
<dbReference type="SUPFAM" id="SSF88713">
    <property type="entry name" value="Glycoside hydrolase/deacetylase"/>
    <property type="match status" value="1"/>
</dbReference>
<dbReference type="Pfam" id="PF01522">
    <property type="entry name" value="Polysacc_deac_1"/>
    <property type="match status" value="1"/>
</dbReference>
<feature type="compositionally biased region" description="Low complexity" evidence="9">
    <location>
        <begin position="1240"/>
        <end position="1249"/>
    </location>
</feature>
<dbReference type="SUPFAM" id="SSF144206">
    <property type="entry name" value="NOB1 zinc finger-like"/>
    <property type="match status" value="1"/>
</dbReference>
<dbReference type="InterPro" id="IPR036283">
    <property type="entry name" value="NOB1_Zf-like_sf"/>
</dbReference>
<dbReference type="GO" id="GO:0004521">
    <property type="term" value="F:RNA endonuclease activity"/>
    <property type="evidence" value="ECO:0007669"/>
    <property type="project" value="UniProtKB-ARBA"/>
</dbReference>
<name>A0A4T0I3C3_WALIC</name>
<dbReference type="Gene3D" id="3.20.20.370">
    <property type="entry name" value="Glycoside hydrolase/deacetylase"/>
    <property type="match status" value="1"/>
</dbReference>
<feature type="region of interest" description="Disordered" evidence="9">
    <location>
        <begin position="582"/>
        <end position="623"/>
    </location>
</feature>
<dbReference type="CDD" id="cd12148">
    <property type="entry name" value="fungal_TF_MHR"/>
    <property type="match status" value="1"/>
</dbReference>
<dbReference type="EMBL" id="SPOF01000030">
    <property type="protein sequence ID" value="TIB10525.1"/>
    <property type="molecule type" value="Genomic_DNA"/>
</dbReference>
<feature type="compositionally biased region" description="Polar residues" evidence="9">
    <location>
        <begin position="585"/>
        <end position="595"/>
    </location>
</feature>
<dbReference type="PROSITE" id="PS51677">
    <property type="entry name" value="NODB"/>
    <property type="match status" value="1"/>
</dbReference>
<dbReference type="CDD" id="cd09876">
    <property type="entry name" value="PIN_Nob1-like"/>
    <property type="match status" value="1"/>
</dbReference>
<dbReference type="GO" id="GO:0005975">
    <property type="term" value="P:carbohydrate metabolic process"/>
    <property type="evidence" value="ECO:0007669"/>
    <property type="project" value="InterPro"/>
</dbReference>
<keyword evidence="3" id="KW-0325">Glycoprotein</keyword>
<dbReference type="Pfam" id="PF08772">
    <property type="entry name" value="Zn_ribbon_NOB1"/>
    <property type="match status" value="1"/>
</dbReference>
<dbReference type="GO" id="GO:0003677">
    <property type="term" value="F:DNA binding"/>
    <property type="evidence" value="ECO:0007669"/>
    <property type="project" value="InterPro"/>
</dbReference>
<evidence type="ECO:0000256" key="8">
    <source>
        <dbReference type="ARBA" id="ARBA00023288"/>
    </source>
</evidence>
<dbReference type="Pfam" id="PF04082">
    <property type="entry name" value="Fungal_trans"/>
    <property type="match status" value="1"/>
</dbReference>
<feature type="region of interest" description="Disordered" evidence="9">
    <location>
        <begin position="166"/>
        <end position="252"/>
    </location>
</feature>
<dbReference type="InterPro" id="IPR033411">
    <property type="entry name" value="Ribonuclease_PIN"/>
</dbReference>
<dbReference type="SMART" id="SM00906">
    <property type="entry name" value="Fungal_trans"/>
    <property type="match status" value="1"/>
</dbReference>
<evidence type="ECO:0000313" key="11">
    <source>
        <dbReference type="EMBL" id="TIB10525.1"/>
    </source>
</evidence>
<evidence type="ECO:0000256" key="5">
    <source>
        <dbReference type="ARBA" id="ARBA00022723"/>
    </source>
</evidence>
<proteinExistence type="inferred from homology"/>
<protein>
    <recommendedName>
        <fullName evidence="10">NodB homology domain-containing protein</fullName>
    </recommendedName>
</protein>
<comment type="caution">
    <text evidence="11">The sequence shown here is derived from an EMBL/GenBank/DDBJ whole genome shotgun (WGS) entry which is preliminary data.</text>
</comment>
<dbReference type="GO" id="GO:0006351">
    <property type="term" value="P:DNA-templated transcription"/>
    <property type="evidence" value="ECO:0007669"/>
    <property type="project" value="InterPro"/>
</dbReference>
<evidence type="ECO:0000256" key="6">
    <source>
        <dbReference type="ARBA" id="ARBA00022801"/>
    </source>
</evidence>
<evidence type="ECO:0000256" key="9">
    <source>
        <dbReference type="SAM" id="MobiDB-lite"/>
    </source>
</evidence>
<dbReference type="GO" id="GO:0005737">
    <property type="term" value="C:cytoplasm"/>
    <property type="evidence" value="ECO:0007669"/>
    <property type="project" value="UniProtKB-ARBA"/>
</dbReference>
<feature type="region of interest" description="Disordered" evidence="9">
    <location>
        <begin position="120"/>
        <end position="152"/>
    </location>
</feature>
<keyword evidence="5" id="KW-0479">Metal-binding</keyword>
<comment type="subcellular location">
    <subcellularLocation>
        <location evidence="1">Cell membrane</location>
        <topology evidence="1">Lipid-anchor</topology>
        <topology evidence="1">GPI-anchor</topology>
    </subcellularLocation>
</comment>
<keyword evidence="8" id="KW-0449">Lipoprotein</keyword>
<feature type="compositionally biased region" description="Acidic residues" evidence="9">
    <location>
        <begin position="227"/>
        <end position="239"/>
    </location>
</feature>
<reference evidence="11 12" key="1">
    <citation type="submission" date="2019-03" db="EMBL/GenBank/DDBJ databases">
        <title>Sequencing 23 genomes of Wallemia ichthyophaga.</title>
        <authorList>
            <person name="Gostincar C."/>
        </authorList>
    </citation>
    <scope>NUCLEOTIDE SEQUENCE [LARGE SCALE GENOMIC DNA]</scope>
    <source>
        <strain evidence="11 12">EXF-8621</strain>
    </source>
</reference>
<dbReference type="InterPro" id="IPR039907">
    <property type="entry name" value="NOB1"/>
</dbReference>
<dbReference type="GO" id="GO:0098552">
    <property type="term" value="C:side of membrane"/>
    <property type="evidence" value="ECO:0007669"/>
    <property type="project" value="UniProtKB-KW"/>
</dbReference>
<keyword evidence="7" id="KW-0539">Nucleus</keyword>
<evidence type="ECO:0000256" key="7">
    <source>
        <dbReference type="ARBA" id="ARBA00023242"/>
    </source>
</evidence>
<dbReference type="GO" id="GO:0031981">
    <property type="term" value="C:nuclear lumen"/>
    <property type="evidence" value="ECO:0007669"/>
    <property type="project" value="UniProtKB-ARBA"/>
</dbReference>
<keyword evidence="3" id="KW-0336">GPI-anchor</keyword>
<keyword evidence="3" id="KW-0472">Membrane</keyword>
<dbReference type="Proteomes" id="UP000306954">
    <property type="component" value="Unassembled WGS sequence"/>
</dbReference>
<feature type="compositionally biased region" description="Polar residues" evidence="9">
    <location>
        <begin position="134"/>
        <end position="149"/>
    </location>
</feature>
<dbReference type="GO" id="GO:0030688">
    <property type="term" value="C:preribosome, small subunit precursor"/>
    <property type="evidence" value="ECO:0007669"/>
    <property type="project" value="TreeGrafter"/>
</dbReference>
<dbReference type="GO" id="GO:0000981">
    <property type="term" value="F:DNA-binding transcription factor activity, RNA polymerase II-specific"/>
    <property type="evidence" value="ECO:0007669"/>
    <property type="project" value="InterPro"/>
</dbReference>
<dbReference type="CDD" id="cd00067">
    <property type="entry name" value="GAL4"/>
    <property type="match status" value="1"/>
</dbReference>
<keyword evidence="6" id="KW-0378">Hydrolase</keyword>
<dbReference type="GO" id="GO:0016810">
    <property type="term" value="F:hydrolase activity, acting on carbon-nitrogen (but not peptide) bonds"/>
    <property type="evidence" value="ECO:0007669"/>
    <property type="project" value="InterPro"/>
</dbReference>
<evidence type="ECO:0000259" key="10">
    <source>
        <dbReference type="PROSITE" id="PS51677"/>
    </source>
</evidence>
<comment type="similarity">
    <text evidence="2">Belongs to the NOB1 family.</text>
</comment>
<evidence type="ECO:0000256" key="3">
    <source>
        <dbReference type="ARBA" id="ARBA00022622"/>
    </source>
</evidence>
<feature type="domain" description="NodB homology" evidence="10">
    <location>
        <begin position="1356"/>
        <end position="1541"/>
    </location>
</feature>
<feature type="compositionally biased region" description="Basic and acidic residues" evidence="9">
    <location>
        <begin position="166"/>
        <end position="178"/>
    </location>
</feature>
<dbReference type="InterPro" id="IPR007219">
    <property type="entry name" value="XnlR_reg_dom"/>
</dbReference>
<dbReference type="Gene3D" id="3.40.50.1010">
    <property type="entry name" value="5'-nuclease"/>
    <property type="match status" value="1"/>
</dbReference>
<gene>
    <name evidence="11" type="ORF">E3P90_02809</name>
</gene>
<accession>A0A4T0I3C3</accession>
<evidence type="ECO:0000256" key="2">
    <source>
        <dbReference type="ARBA" id="ARBA00005858"/>
    </source>
</evidence>
<dbReference type="InterPro" id="IPR011330">
    <property type="entry name" value="Glyco_hydro/deAcase_b/a-brl"/>
</dbReference>
<evidence type="ECO:0000256" key="1">
    <source>
        <dbReference type="ARBA" id="ARBA00004609"/>
    </source>
</evidence>
<organism evidence="11 12">
    <name type="scientific">Wallemia ichthyophaga</name>
    <dbReference type="NCBI Taxonomy" id="245174"/>
    <lineage>
        <taxon>Eukaryota</taxon>
        <taxon>Fungi</taxon>
        <taxon>Dikarya</taxon>
        <taxon>Basidiomycota</taxon>
        <taxon>Wallemiomycotina</taxon>
        <taxon>Wallemiomycetes</taxon>
        <taxon>Wallemiales</taxon>
        <taxon>Wallemiaceae</taxon>
        <taxon>Wallemia</taxon>
    </lineage>
</organism>
<dbReference type="GO" id="GO:0030490">
    <property type="term" value="P:maturation of SSU-rRNA"/>
    <property type="evidence" value="ECO:0007669"/>
    <property type="project" value="TreeGrafter"/>
</dbReference>
<dbReference type="InterPro" id="IPR002509">
    <property type="entry name" value="NODB_dom"/>
</dbReference>
<dbReference type="Gene3D" id="6.20.210.10">
    <property type="entry name" value="Nin one binding (NOB1), Zn-ribbon-like"/>
    <property type="match status" value="1"/>
</dbReference>
<sequence>MQHNKEIIEDSTTFPDKPIKRLVLDAAPLLTQAPIRGMAQEFYTTPHVIQELRDEKSKKHLEMLEIQGVHINVQQPDPISYAKVSSFSKLTGDYSVLSGPDMGILALTYALEVKENGTVRLRDAPGKSTAKKPVQNQITDPNSPSTSSPAIGDKLSEKIQNVTLDETPKGRQEQDQQDPRAQQPHQQPAEEEFTTVSKGMSIAAKPRRNKNTQSQDDFGSIQVDDKSEGEDESDDEDAGDWITPDNVEDHKAVDLGHQTIQEQSKKDRSKKPPVFLKAACMTADFAMQNVLIQIGLNLVGTNGQRIKSAKSWVLRCHACFKLCRDQSKRFCPACGNSTLLRTSITTYAPKSADAAPVVKVHLKKNFQYKNRGTKYSIPASRVGSSKTGSGLPLILREDDPDFQRSVHADQVAKRKEEKALMRSLEKGKAGTSDFTGQWMDPDWLPGLLAPDANARRTGGRGPARIGHGRRNPNEGCRMDYKPLESSRHFFIAGHQDPMKMEPPTSINSLELESKPVEGTRGRKKGPRRTQFSCTECHRRKQKCDRNHCAQRKVPCVPFQPGHDNDVHSRLVRVEGLVESLMPLLQTDTSGSTSEPPSKRRKAMSTATSGDDDDEERDDLANVGIGPAASGTLLNNGNWYGPSSLNVSEIAHDLADKVGGDTTTDFKNPAHSPIAVDDQLSIVIQEFGMSPSKVDTLVDELPPKQFADKLVDSFFAHINWTRYPIHEQSFRNAYESTYKKRRSLEAKDFKNLPLVFIVLATTLRFAPNEEIAVEAGSGLSEAERRSWALRLYWSSKPNYYCAHNKTPANTFSARRCSLLVSAVQGDCTEMVISRLLSTRLLINERRLTESWSQLGSAIRTAQSLGMHRDGSKLGLSCYETEYRRRIWSYLQHADNTLALILGRPPSIIPAYCDTLPPSNIDDNDFQSTSVDTSPPLPKPLNIPTLMTAHVLRHSFVQIVARCNEHFSNLRAPSSYSNVLRLDAEIGEFIARLPPVFRFEDPDTSVDSQMPWLPTHRFLLAVECYFTKISLHRPWVLRKLNSTRYAPSRRACFESAKLDFFARERFRKETNKSLGRFGGGQYRIFNSTLISAIALILEPFGKDSAQHKHILDSFLAERQDKTVTLPWDEAMVNEMRIIQLFRNKAQELRQSRAAATSSSGRGAKGRVNGEEVDGFDDTTADKDPSLRFAQPNANSNANLLMGMSNSSFAEASAPSYQSVVSGSDNVDAQWQWNSGGGGAGAGASTSAATSANHLQPPSIDVNGNNWTLNDAPADTIAMLLGLGVPDMMPLSGSLDNSRTCGEALNSSEALELELPTNSFLAITMKLNLAIAASILGFAAAAPAERQTQGVVNSCYKPDSMAITYDDGPYQWDYNVNSQFNAVGGKTTYFVNGNNWSCIYSEENVSRLRALHENGHQIASHTWGHVHLPQLTNEQIDQQVQLVEDALWKIIGVVPKFIRPPYGEVDDRVVQHLQDRWGLTVVNWSEDSRDALGASDQEILDLYDGFASDTSQSHIVLNHAVHEPASHLPQVYVPEMQNAGYSLDTVAQCLYQEPYKVTGGYSQRDASWTCEGLLAPGEA</sequence>
<dbReference type="PANTHER" id="PTHR12814">
    <property type="entry name" value="RNA-BINDING PROTEIN NOB1"/>
    <property type="match status" value="1"/>
</dbReference>
<dbReference type="FunFam" id="3.40.50.1010:FF:000020">
    <property type="entry name" value="20S-pre-rRNA D-site endonuclease NOB1"/>
    <property type="match status" value="1"/>
</dbReference>
<keyword evidence="4" id="KW-0540">Nuclease</keyword>
<dbReference type="Pfam" id="PF17146">
    <property type="entry name" value="PIN_6"/>
    <property type="match status" value="1"/>
</dbReference>
<feature type="region of interest" description="Disordered" evidence="9">
    <location>
        <begin position="455"/>
        <end position="476"/>
    </location>
</feature>
<dbReference type="InterPro" id="IPR014881">
    <property type="entry name" value="NOB1_Zn-bd"/>
</dbReference>
<dbReference type="InterPro" id="IPR001138">
    <property type="entry name" value="Zn2Cys6_DnaBD"/>
</dbReference>
<evidence type="ECO:0000256" key="4">
    <source>
        <dbReference type="ARBA" id="ARBA00022722"/>
    </source>
</evidence>
<feature type="region of interest" description="Disordered" evidence="9">
    <location>
        <begin position="1149"/>
        <end position="1183"/>
    </location>
</feature>
<dbReference type="PANTHER" id="PTHR12814:SF2">
    <property type="entry name" value="RNA-BINDING PROTEIN NOB1"/>
    <property type="match status" value="1"/>
</dbReference>
<evidence type="ECO:0000313" key="12">
    <source>
        <dbReference type="Proteomes" id="UP000306954"/>
    </source>
</evidence>
<dbReference type="GO" id="GO:0005886">
    <property type="term" value="C:plasma membrane"/>
    <property type="evidence" value="ECO:0007669"/>
    <property type="project" value="UniProtKB-SubCell"/>
</dbReference>
<feature type="region of interest" description="Disordered" evidence="9">
    <location>
        <begin position="1231"/>
        <end position="1250"/>
    </location>
</feature>